<dbReference type="EMBL" id="ODYU01012840">
    <property type="protein sequence ID" value="SOQ59342.1"/>
    <property type="molecule type" value="Genomic_DNA"/>
</dbReference>
<sequence>MIGEKNWVCLVSFIEVHLHKKCPGEPFLVRANDNGYAEDVLWCVAVDAFGFHLYSLVHIDEHWWKRTQLSYVFIWKGSCYGLLPYNRYIAYTSCASSPHSYIVQYRWKRSHSFTA</sequence>
<name>A0A2H1X264_SPOFR</name>
<proteinExistence type="predicted"/>
<organism evidence="1">
    <name type="scientific">Spodoptera frugiperda</name>
    <name type="common">Fall armyworm</name>
    <dbReference type="NCBI Taxonomy" id="7108"/>
    <lineage>
        <taxon>Eukaryota</taxon>
        <taxon>Metazoa</taxon>
        <taxon>Ecdysozoa</taxon>
        <taxon>Arthropoda</taxon>
        <taxon>Hexapoda</taxon>
        <taxon>Insecta</taxon>
        <taxon>Pterygota</taxon>
        <taxon>Neoptera</taxon>
        <taxon>Endopterygota</taxon>
        <taxon>Lepidoptera</taxon>
        <taxon>Glossata</taxon>
        <taxon>Ditrysia</taxon>
        <taxon>Noctuoidea</taxon>
        <taxon>Noctuidae</taxon>
        <taxon>Amphipyrinae</taxon>
        <taxon>Spodoptera</taxon>
    </lineage>
</organism>
<evidence type="ECO:0000313" key="1">
    <source>
        <dbReference type="EMBL" id="SOQ59342.1"/>
    </source>
</evidence>
<dbReference type="AlphaFoldDB" id="A0A2H1X264"/>
<gene>
    <name evidence="1" type="ORF">SFRICE_024985</name>
</gene>
<reference evidence="1" key="1">
    <citation type="submission" date="2016-07" db="EMBL/GenBank/DDBJ databases">
        <authorList>
            <person name="Bretaudeau A."/>
        </authorList>
    </citation>
    <scope>NUCLEOTIDE SEQUENCE</scope>
    <source>
        <strain evidence="1">Rice</strain>
        <tissue evidence="1">Whole body</tissue>
    </source>
</reference>
<protein>
    <submittedName>
        <fullName evidence="1">SFRICE_024985</fullName>
    </submittedName>
</protein>
<accession>A0A2H1X264</accession>